<feature type="transmembrane region" description="Helical" evidence="3">
    <location>
        <begin position="21"/>
        <end position="39"/>
    </location>
</feature>
<dbReference type="PANTHER" id="PTHR34295">
    <property type="entry name" value="BIOTIN TRANSPORTER BIOY"/>
    <property type="match status" value="1"/>
</dbReference>
<feature type="transmembrane region" description="Helical" evidence="3">
    <location>
        <begin position="86"/>
        <end position="110"/>
    </location>
</feature>
<dbReference type="InterPro" id="IPR003784">
    <property type="entry name" value="BioY"/>
</dbReference>
<reference evidence="5" key="1">
    <citation type="submission" date="2017-09" db="EMBL/GenBank/DDBJ databases">
        <authorList>
            <person name="Varghese N."/>
            <person name="Submissions S."/>
        </authorList>
    </citation>
    <scope>NUCLEOTIDE SEQUENCE [LARGE SCALE GENOMIC DNA]</scope>
    <source>
        <strain evidence="5">C7</strain>
    </source>
</reference>
<keyword evidence="2" id="KW-0813">Transport</keyword>
<keyword evidence="2 3" id="KW-0472">Membrane</keyword>
<dbReference type="Pfam" id="PF02632">
    <property type="entry name" value="BioY"/>
    <property type="match status" value="1"/>
</dbReference>
<comment type="similarity">
    <text evidence="1 2">Belongs to the BioY family.</text>
</comment>
<feature type="transmembrane region" description="Helical" evidence="3">
    <location>
        <begin position="122"/>
        <end position="143"/>
    </location>
</feature>
<keyword evidence="3" id="KW-1133">Transmembrane helix</keyword>
<name>A0A2C9CT92_9RHOB</name>
<evidence type="ECO:0000256" key="2">
    <source>
        <dbReference type="PIRNR" id="PIRNR016661"/>
    </source>
</evidence>
<keyword evidence="2" id="KW-1003">Cell membrane</keyword>
<dbReference type="RefSeq" id="WP_245851594.1">
    <property type="nucleotide sequence ID" value="NZ_OCTN01000004.1"/>
</dbReference>
<feature type="transmembrane region" description="Helical" evidence="3">
    <location>
        <begin position="163"/>
        <end position="185"/>
    </location>
</feature>
<dbReference type="GO" id="GO:0015225">
    <property type="term" value="F:biotin transmembrane transporter activity"/>
    <property type="evidence" value="ECO:0007669"/>
    <property type="project" value="UniProtKB-UniRule"/>
</dbReference>
<dbReference type="GO" id="GO:0005886">
    <property type="term" value="C:plasma membrane"/>
    <property type="evidence" value="ECO:0007669"/>
    <property type="project" value="UniProtKB-SubCell"/>
</dbReference>
<proteinExistence type="inferred from homology"/>
<dbReference type="PANTHER" id="PTHR34295:SF1">
    <property type="entry name" value="BIOTIN TRANSPORTER BIOY"/>
    <property type="match status" value="1"/>
</dbReference>
<evidence type="ECO:0000256" key="1">
    <source>
        <dbReference type="ARBA" id="ARBA00010692"/>
    </source>
</evidence>
<keyword evidence="3" id="KW-0812">Transmembrane</keyword>
<dbReference type="EMBL" id="OCTN01000004">
    <property type="protein sequence ID" value="SOH94448.1"/>
    <property type="molecule type" value="Genomic_DNA"/>
</dbReference>
<organism evidence="4 5">
    <name type="scientific">Pontivivens marinum</name>
    <dbReference type="NCBI Taxonomy" id="1690039"/>
    <lineage>
        <taxon>Bacteria</taxon>
        <taxon>Pseudomonadati</taxon>
        <taxon>Pseudomonadota</taxon>
        <taxon>Alphaproteobacteria</taxon>
        <taxon>Rhodobacterales</taxon>
        <taxon>Paracoccaceae</taxon>
        <taxon>Pontivivens</taxon>
    </lineage>
</organism>
<feature type="transmembrane region" description="Helical" evidence="3">
    <location>
        <begin position="51"/>
        <end position="74"/>
    </location>
</feature>
<dbReference type="Proteomes" id="UP000220034">
    <property type="component" value="Unassembled WGS sequence"/>
</dbReference>
<sequence>MNRQTPMATAIWQSPSLLRDAALIVGGSMVIAMAAQIAVPMFPVPMTLQTLAILFIGLSLGAWRGAAAVALYLAEGAMGLPVFANGASTAALFGPTAGFLYGFVAMAFIAGLVSERVTGQSLFGLIAAGVVANVALYVPGILYLDAVTGLDLGGALSAGMTPFLIGDAVKLVIAALIVTGGFKLARR</sequence>
<evidence type="ECO:0000256" key="3">
    <source>
        <dbReference type="SAM" id="Phobius"/>
    </source>
</evidence>
<evidence type="ECO:0000313" key="5">
    <source>
        <dbReference type="Proteomes" id="UP000220034"/>
    </source>
</evidence>
<dbReference type="Gene3D" id="1.10.1760.20">
    <property type="match status" value="1"/>
</dbReference>
<dbReference type="AlphaFoldDB" id="A0A2C9CT92"/>
<gene>
    <name evidence="4" type="ORF">SAMN06273572_104147</name>
</gene>
<accession>A0A2C9CT92</accession>
<comment type="subcellular location">
    <subcellularLocation>
        <location evidence="2">Cell membrane</location>
        <topology evidence="2">Multi-pass membrane protein</topology>
    </subcellularLocation>
</comment>
<evidence type="ECO:0000313" key="4">
    <source>
        <dbReference type="EMBL" id="SOH94448.1"/>
    </source>
</evidence>
<protein>
    <recommendedName>
        <fullName evidence="2">Biotin transporter</fullName>
    </recommendedName>
</protein>
<dbReference type="PIRSF" id="PIRSF016661">
    <property type="entry name" value="BioY"/>
    <property type="match status" value="1"/>
</dbReference>
<keyword evidence="5" id="KW-1185">Reference proteome</keyword>